<protein>
    <submittedName>
        <fullName evidence="5">FecR domain-containing protein</fullName>
    </submittedName>
</protein>
<comment type="caution">
    <text evidence="5">The sequence shown here is derived from an EMBL/GenBank/DDBJ whole genome shotgun (WGS) entry which is preliminary data.</text>
</comment>
<name>A0ABW0KG51_9BACL</name>
<dbReference type="PANTHER" id="PTHR38731">
    <property type="entry name" value="LIPL45-RELATED LIPOPROTEIN-RELATED"/>
    <property type="match status" value="1"/>
</dbReference>
<feature type="domain" description="FecR protein" evidence="4">
    <location>
        <begin position="69"/>
        <end position="171"/>
    </location>
</feature>
<keyword evidence="3" id="KW-0732">Signal</keyword>
<feature type="compositionally biased region" description="Gly residues" evidence="2">
    <location>
        <begin position="430"/>
        <end position="444"/>
    </location>
</feature>
<evidence type="ECO:0000313" key="6">
    <source>
        <dbReference type="Proteomes" id="UP001596044"/>
    </source>
</evidence>
<dbReference type="Proteomes" id="UP001596044">
    <property type="component" value="Unassembled WGS sequence"/>
</dbReference>
<dbReference type="PANTHER" id="PTHR38731:SF1">
    <property type="entry name" value="FECR PROTEIN DOMAIN-CONTAINING PROTEIN"/>
    <property type="match status" value="1"/>
</dbReference>
<evidence type="ECO:0000256" key="1">
    <source>
        <dbReference type="SAM" id="Coils"/>
    </source>
</evidence>
<feature type="coiled-coil region" evidence="1">
    <location>
        <begin position="343"/>
        <end position="406"/>
    </location>
</feature>
<dbReference type="RefSeq" id="WP_270880086.1">
    <property type="nucleotide sequence ID" value="NZ_JAQFVF010000027.1"/>
</dbReference>
<accession>A0ABW0KG51</accession>
<feature type="region of interest" description="Disordered" evidence="2">
    <location>
        <begin position="419"/>
        <end position="463"/>
    </location>
</feature>
<reference evidence="6" key="1">
    <citation type="journal article" date="2019" name="Int. J. Syst. Evol. Microbiol.">
        <title>The Global Catalogue of Microorganisms (GCM) 10K type strain sequencing project: providing services to taxonomists for standard genome sequencing and annotation.</title>
        <authorList>
            <consortium name="The Broad Institute Genomics Platform"/>
            <consortium name="The Broad Institute Genome Sequencing Center for Infectious Disease"/>
            <person name="Wu L."/>
            <person name="Ma J."/>
        </authorList>
    </citation>
    <scope>NUCLEOTIDE SEQUENCE [LARGE SCALE GENOMIC DNA]</scope>
    <source>
        <strain evidence="6">KACC 11904</strain>
    </source>
</reference>
<proteinExistence type="predicted"/>
<dbReference type="Gene3D" id="2.60.120.1440">
    <property type="match status" value="1"/>
</dbReference>
<feature type="chain" id="PRO_5045810344" evidence="3">
    <location>
        <begin position="27"/>
        <end position="617"/>
    </location>
</feature>
<feature type="signal peptide" evidence="3">
    <location>
        <begin position="1"/>
        <end position="26"/>
    </location>
</feature>
<organism evidence="5 6">
    <name type="scientific">Paenibacillus aestuarii</name>
    <dbReference type="NCBI Taxonomy" id="516965"/>
    <lineage>
        <taxon>Bacteria</taxon>
        <taxon>Bacillati</taxon>
        <taxon>Bacillota</taxon>
        <taxon>Bacilli</taxon>
        <taxon>Bacillales</taxon>
        <taxon>Paenibacillaceae</taxon>
        <taxon>Paenibacillus</taxon>
    </lineage>
</organism>
<evidence type="ECO:0000256" key="3">
    <source>
        <dbReference type="SAM" id="SignalP"/>
    </source>
</evidence>
<dbReference type="EMBL" id="JBHSMJ010000040">
    <property type="protein sequence ID" value="MFC5451701.1"/>
    <property type="molecule type" value="Genomic_DNA"/>
</dbReference>
<dbReference type="InterPro" id="IPR006860">
    <property type="entry name" value="FecR"/>
</dbReference>
<evidence type="ECO:0000313" key="5">
    <source>
        <dbReference type="EMBL" id="MFC5451701.1"/>
    </source>
</evidence>
<keyword evidence="6" id="KW-1185">Reference proteome</keyword>
<gene>
    <name evidence="5" type="ORF">ACFPOG_26220</name>
</gene>
<evidence type="ECO:0000259" key="4">
    <source>
        <dbReference type="Pfam" id="PF04773"/>
    </source>
</evidence>
<sequence length="617" mass="65234">MQVARKIISLCLSCCLLFSLLSMALAKPVDAKTVRVAAITSLSGQVTVKKGGGSQVYDAYLDMSLNQGDTIMTGADASVKLDLSNGDADITLGANAEVNVSDLNTSGGSKKSKLKIWAGALWVKVKSLVGSDDEFEVETPTAVMGVRGTQFFVGVDPVTGQIKMAVGAGKVSASTVTTGSDNRQTVQITYLYPTQQIALDARDEVQDLSLKVQMVDLAAFIQSASPEVIKAIIENKAAIDKENDAFIANKRKELESGGLVPDGTSLYAPDLAALDKVKANLDNLVGNIAKQAVSSSKISKADMDKLVAQTNGKMSPTDRKLVLDDVQDLDKTAGVDPELEKRKQEALKKLEAEKLAKQTAEQQKLAELKKQLEAQLKAAEEAKQKAEEASKKAEAEAKAKAEAELKKSMSDIEKKAYDEAKNGGSTAPVTGGGSGGSSGGGGNDPGTPAKPAPSVTLSRSSTGSNNFNLNVQMSDFGTEHALYAVEVHLQYAQRLHGQQYGIYTSVGQNKEVTVSHEGSGRIFQTDTSVESAYDYTTNDTSANVANHELIYTVTNFGSGSSEISFSGTKTLVSIPFSFYGPVAEDALKTMKVGYIKLVKKDGSEAATVTVVPLNIQG</sequence>
<dbReference type="Pfam" id="PF04773">
    <property type="entry name" value="FecR"/>
    <property type="match status" value="1"/>
</dbReference>
<dbReference type="CDD" id="cd22249">
    <property type="entry name" value="UDM1_RNF168_RNF169-like"/>
    <property type="match status" value="1"/>
</dbReference>
<evidence type="ECO:0000256" key="2">
    <source>
        <dbReference type="SAM" id="MobiDB-lite"/>
    </source>
</evidence>
<keyword evidence="1" id="KW-0175">Coiled coil</keyword>